<comment type="caution">
    <text evidence="1">The sequence shown here is derived from an EMBL/GenBank/DDBJ whole genome shotgun (WGS) entry which is preliminary data.</text>
</comment>
<gene>
    <name evidence="1" type="ORF">PROSTU_02587</name>
</gene>
<evidence type="ECO:0008006" key="3">
    <source>
        <dbReference type="Google" id="ProtNLM"/>
    </source>
</evidence>
<name>A0AA86YJJ6_PROST</name>
<dbReference type="Proteomes" id="UP000004506">
    <property type="component" value="Unassembled WGS sequence"/>
</dbReference>
<dbReference type="AlphaFoldDB" id="A0AA86YJJ6"/>
<reference evidence="2" key="1">
    <citation type="submission" date="2008-04" db="EMBL/GenBank/DDBJ databases">
        <title>Draft genome sequence of Providencia stuartii (ATCC 25827).</title>
        <authorList>
            <person name="Sudarsanam P."/>
            <person name="Ley R."/>
            <person name="Guruge J."/>
            <person name="Turnbaugh P.J."/>
            <person name="Mahowald M."/>
            <person name="Liep D."/>
            <person name="Gordon J."/>
        </authorList>
    </citation>
    <scope>NUCLEOTIDE SEQUENCE [LARGE SCALE GENOMIC DNA]</scope>
    <source>
        <strain evidence="2">ATCC 25827</strain>
    </source>
</reference>
<dbReference type="RefSeq" id="WP_004919752.1">
    <property type="nucleotide sequence ID" value="NZ_DS607663.1"/>
</dbReference>
<dbReference type="PANTHER" id="PTHR37816">
    <property type="entry name" value="YALI0E33011P"/>
    <property type="match status" value="1"/>
</dbReference>
<dbReference type="SUPFAM" id="SSF52540">
    <property type="entry name" value="P-loop containing nucleoside triphosphate hydrolases"/>
    <property type="match status" value="1"/>
</dbReference>
<proteinExistence type="predicted"/>
<dbReference type="InterPro" id="IPR027417">
    <property type="entry name" value="P-loop_NTPase"/>
</dbReference>
<dbReference type="EMBL" id="ABJD02000101">
    <property type="protein sequence ID" value="EDU59398.1"/>
    <property type="molecule type" value="Genomic_DNA"/>
</dbReference>
<dbReference type="PANTHER" id="PTHR37816:SF1">
    <property type="entry name" value="TOXIN"/>
    <property type="match status" value="1"/>
</dbReference>
<organism evidence="1 2">
    <name type="scientific">Providencia stuartii ATCC 25827</name>
    <dbReference type="NCBI Taxonomy" id="471874"/>
    <lineage>
        <taxon>Bacteria</taxon>
        <taxon>Pseudomonadati</taxon>
        <taxon>Pseudomonadota</taxon>
        <taxon>Gammaproteobacteria</taxon>
        <taxon>Enterobacterales</taxon>
        <taxon>Morganellaceae</taxon>
        <taxon>Providencia</taxon>
    </lineage>
</organism>
<evidence type="ECO:0000313" key="2">
    <source>
        <dbReference type="Proteomes" id="UP000004506"/>
    </source>
</evidence>
<dbReference type="InterPro" id="IPR052922">
    <property type="entry name" value="Cytidylate_Kinase-2"/>
</dbReference>
<reference evidence="2" key="2">
    <citation type="submission" date="2008-04" db="EMBL/GenBank/DDBJ databases">
        <title>Draft genome sequence of Providencia stuartii(ATCC 25827).</title>
        <authorList>
            <person name="Sudarsanam P."/>
            <person name="Ley R."/>
            <person name="Guruge J."/>
            <person name="Turnbaugh P.J."/>
            <person name="Mahowald M."/>
            <person name="Liep D."/>
            <person name="Gordon J."/>
        </authorList>
    </citation>
    <scope>NUCLEOTIDE SEQUENCE [LARGE SCALE GENOMIC DNA]</scope>
    <source>
        <strain evidence="2">ATCC 25827</strain>
    </source>
</reference>
<protein>
    <recommendedName>
        <fullName evidence="3">Adenylate kinase</fullName>
    </recommendedName>
</protein>
<accession>A0AA86YJJ6</accession>
<evidence type="ECO:0000313" key="1">
    <source>
        <dbReference type="EMBL" id="EDU59398.1"/>
    </source>
</evidence>
<dbReference type="Gene3D" id="3.40.50.300">
    <property type="entry name" value="P-loop containing nucleotide triphosphate hydrolases"/>
    <property type="match status" value="1"/>
</dbReference>
<sequence length="186" mass="22173">MKINVIGCSGSGKSTFARQLASLYAVPYIEMDALHWQKNWQPATDEQLYKKLSQALQNAPNGWVLDGNYTRTQPIKWKEVELVIWLDYSFLRTLYQSVRRVFSRIRSKQELWPDTGNYESWKNVFFSRDSILIWMITTYHKSKWPRIASMADKQYQHIRFIRLTTPKETQLFLTQLQKNVAQHHRD</sequence>
<reference evidence="1 2" key="3">
    <citation type="submission" date="2008-05" db="EMBL/GenBank/DDBJ databases">
        <authorList>
            <person name="Fulton L."/>
            <person name="Clifton S."/>
            <person name="Fulton B."/>
            <person name="Xu J."/>
            <person name="Minx P."/>
            <person name="Pepin K.H."/>
            <person name="Johnson M."/>
            <person name="Thiruvilangam P."/>
            <person name="Bhonagiri V."/>
            <person name="Nash W.E."/>
            <person name="Mardis E.R."/>
            <person name="Wilson R.K."/>
        </authorList>
    </citation>
    <scope>NUCLEOTIDE SEQUENCE [LARGE SCALE GENOMIC DNA]</scope>
    <source>
        <strain evidence="1 2">ATCC 25827</strain>
    </source>
</reference>